<dbReference type="PANTHER" id="PTHR42305:SF1">
    <property type="entry name" value="MEMBRANE PROTEIN RV1733C-RELATED"/>
    <property type="match status" value="1"/>
</dbReference>
<dbReference type="Proteomes" id="UP001519311">
    <property type="component" value="Unassembled WGS sequence"/>
</dbReference>
<dbReference type="PANTHER" id="PTHR42305">
    <property type="entry name" value="MEMBRANE PROTEIN RV1733C-RELATED"/>
    <property type="match status" value="1"/>
</dbReference>
<dbReference type="RefSeq" id="WP_209471069.1">
    <property type="nucleotide sequence ID" value="NZ_BMWJ01000005.1"/>
</dbReference>
<keyword evidence="2" id="KW-1185">Reference proteome</keyword>
<accession>A0ABS4VGK9</accession>
<protein>
    <submittedName>
        <fullName evidence="1">Uncharacterized protein</fullName>
    </submittedName>
</protein>
<name>A0ABS4VGK9_9ACTN</name>
<evidence type="ECO:0000313" key="1">
    <source>
        <dbReference type="EMBL" id="MBP2363002.1"/>
    </source>
</evidence>
<dbReference type="EMBL" id="JAGINS010000001">
    <property type="protein sequence ID" value="MBP2363002.1"/>
    <property type="molecule type" value="Genomic_DNA"/>
</dbReference>
<evidence type="ECO:0000313" key="2">
    <source>
        <dbReference type="Proteomes" id="UP001519311"/>
    </source>
</evidence>
<organism evidence="1 2">
    <name type="scientific">Streptomyces clavifer</name>
    <dbReference type="NCBI Taxonomy" id="68188"/>
    <lineage>
        <taxon>Bacteria</taxon>
        <taxon>Bacillati</taxon>
        <taxon>Actinomycetota</taxon>
        <taxon>Actinomycetes</taxon>
        <taxon>Kitasatosporales</taxon>
        <taxon>Streptomycetaceae</taxon>
        <taxon>Streptomyces</taxon>
    </lineage>
</organism>
<sequence>MRAVLGIRRWRRNPLCRPTDRHEAWVALVALLLMLVAAPTLGRLCGTLTDDALQRTVRAQHAQRHLTTAVVIREDSGVPRFAHDPESAVAEDTTRTSVVARWKAPDGTDRTGRVATASRVTAPGARIRIWTDETGRAALRPMDASTAHTHAVLAGVGVTLLAAGLVESARRLVVWRMMQRRYTRLAEAWAETGPDWGRTGTGS</sequence>
<comment type="caution">
    <text evidence="1">The sequence shown here is derived from an EMBL/GenBank/DDBJ whole genome shotgun (WGS) entry which is preliminary data.</text>
</comment>
<reference evidence="1 2" key="1">
    <citation type="submission" date="2021-03" db="EMBL/GenBank/DDBJ databases">
        <title>Sequencing the genomes of 1000 actinobacteria strains.</title>
        <authorList>
            <person name="Klenk H.-P."/>
        </authorList>
    </citation>
    <scope>NUCLEOTIDE SEQUENCE [LARGE SCALE GENOMIC DNA]</scope>
    <source>
        <strain evidence="1 2">DSM 40843</strain>
    </source>
</reference>
<gene>
    <name evidence="1" type="ORF">JOF59_005402</name>
</gene>
<dbReference type="InterPro" id="IPR039708">
    <property type="entry name" value="MT1774/Rv1733c-like"/>
</dbReference>
<proteinExistence type="predicted"/>